<dbReference type="GO" id="GO:0005737">
    <property type="term" value="C:cytoplasm"/>
    <property type="evidence" value="ECO:0007669"/>
    <property type="project" value="TreeGrafter"/>
</dbReference>
<name>A0A8S0VQC5_CYCAE</name>
<reference evidence="2 3" key="1">
    <citation type="submission" date="2020-01" db="EMBL/GenBank/DDBJ databases">
        <authorList>
            <person name="Gupta K D."/>
        </authorList>
    </citation>
    <scope>NUCLEOTIDE SEQUENCE [LARGE SCALE GENOMIC DNA]</scope>
</reference>
<dbReference type="SMART" id="SM00552">
    <property type="entry name" value="ADEAMc"/>
    <property type="match status" value="1"/>
</dbReference>
<dbReference type="GO" id="GO:0008251">
    <property type="term" value="F:tRNA-specific adenosine deaminase activity"/>
    <property type="evidence" value="ECO:0007669"/>
    <property type="project" value="TreeGrafter"/>
</dbReference>
<proteinExistence type="predicted"/>
<dbReference type="GO" id="GO:0006382">
    <property type="term" value="P:adenosine to inosine editing"/>
    <property type="evidence" value="ECO:0007669"/>
    <property type="project" value="TreeGrafter"/>
</dbReference>
<sequence length="306" mass="33998">MEVEEPSRPDGLRYTLRDGVELNLYVSTVPCGDASMRFLASVQDEETASLKNSSVFPTLDSTEASRGRDNYTRLGVLRTKPGRADSPPTLCMSCSDKIARWNVLGIQGALGSYLLAPIYLSNVIIGEIPDDMREVVREDCERAFWKRVEGGFEGFRGGFSLHHPQVHFTSISFSHSRTILLSPSSCVESLCWTSGSQRSEVLINGLKRGVSPKHRYREKSRPLVSRIALFSLVNEIMAVCGQQFNNRETYLGRKLRADDHQGAKIRLVGPDGPFAGWITTGVQWQFFTLDGEVEEPPPAAVAEVDK</sequence>
<dbReference type="Proteomes" id="UP000467700">
    <property type="component" value="Unassembled WGS sequence"/>
</dbReference>
<feature type="domain" description="A to I editase" evidence="1">
    <location>
        <begin position="11"/>
        <end position="267"/>
    </location>
</feature>
<dbReference type="GO" id="GO:0006396">
    <property type="term" value="P:RNA processing"/>
    <property type="evidence" value="ECO:0007669"/>
    <property type="project" value="InterPro"/>
</dbReference>
<keyword evidence="3" id="KW-1185">Reference proteome</keyword>
<dbReference type="OrthoDB" id="10268011at2759"/>
<dbReference type="PANTHER" id="PTHR10910:SF62">
    <property type="entry name" value="AT07585P-RELATED"/>
    <property type="match status" value="1"/>
</dbReference>
<dbReference type="Pfam" id="PF02137">
    <property type="entry name" value="A_deamin"/>
    <property type="match status" value="1"/>
</dbReference>
<dbReference type="GO" id="GO:0005730">
    <property type="term" value="C:nucleolus"/>
    <property type="evidence" value="ECO:0007669"/>
    <property type="project" value="TreeGrafter"/>
</dbReference>
<dbReference type="PROSITE" id="PS50141">
    <property type="entry name" value="A_DEAMIN_EDITASE"/>
    <property type="match status" value="1"/>
</dbReference>
<evidence type="ECO:0000259" key="1">
    <source>
        <dbReference type="PROSITE" id="PS50141"/>
    </source>
</evidence>
<organism evidence="2 3">
    <name type="scientific">Cyclocybe aegerita</name>
    <name type="common">Black poplar mushroom</name>
    <name type="synonym">Agrocybe aegerita</name>
    <dbReference type="NCBI Taxonomy" id="1973307"/>
    <lineage>
        <taxon>Eukaryota</taxon>
        <taxon>Fungi</taxon>
        <taxon>Dikarya</taxon>
        <taxon>Basidiomycota</taxon>
        <taxon>Agaricomycotina</taxon>
        <taxon>Agaricomycetes</taxon>
        <taxon>Agaricomycetidae</taxon>
        <taxon>Agaricales</taxon>
        <taxon>Agaricineae</taxon>
        <taxon>Bolbitiaceae</taxon>
        <taxon>Cyclocybe</taxon>
    </lineage>
</organism>
<dbReference type="EMBL" id="CACVBS010000024">
    <property type="protein sequence ID" value="CAA7259495.1"/>
    <property type="molecule type" value="Genomic_DNA"/>
</dbReference>
<dbReference type="PANTHER" id="PTHR10910">
    <property type="entry name" value="EUKARYOTE SPECIFIC DSRNA BINDING PROTEIN"/>
    <property type="match status" value="1"/>
</dbReference>
<dbReference type="GO" id="GO:0003726">
    <property type="term" value="F:double-stranded RNA adenosine deaminase activity"/>
    <property type="evidence" value="ECO:0007669"/>
    <property type="project" value="TreeGrafter"/>
</dbReference>
<dbReference type="InterPro" id="IPR002466">
    <property type="entry name" value="A_deamin"/>
</dbReference>
<dbReference type="AlphaFoldDB" id="A0A8S0VQC5"/>
<accession>A0A8S0VQC5</accession>
<evidence type="ECO:0000313" key="2">
    <source>
        <dbReference type="EMBL" id="CAA7259495.1"/>
    </source>
</evidence>
<evidence type="ECO:0000313" key="3">
    <source>
        <dbReference type="Proteomes" id="UP000467700"/>
    </source>
</evidence>
<comment type="caution">
    <text evidence="2">The sequence shown here is derived from an EMBL/GenBank/DDBJ whole genome shotgun (WGS) entry which is preliminary data.</text>
</comment>
<gene>
    <name evidence="2" type="ORF">AAE3_LOCUS1766</name>
</gene>
<dbReference type="GO" id="GO:0003725">
    <property type="term" value="F:double-stranded RNA binding"/>
    <property type="evidence" value="ECO:0007669"/>
    <property type="project" value="TreeGrafter"/>
</dbReference>
<protein>
    <recommendedName>
        <fullName evidence="1">A to I editase domain-containing protein</fullName>
    </recommendedName>
</protein>